<reference evidence="1" key="1">
    <citation type="journal article" date="2021" name="Proc. Natl. Acad. Sci. U.S.A.">
        <title>A Catalog of Tens of Thousands of Viruses from Human Metagenomes Reveals Hidden Associations with Chronic Diseases.</title>
        <authorList>
            <person name="Tisza M.J."/>
            <person name="Buck C.B."/>
        </authorList>
    </citation>
    <scope>NUCLEOTIDE SEQUENCE</scope>
    <source>
        <strain evidence="1">CtLnO19</strain>
    </source>
</reference>
<proteinExistence type="predicted"/>
<organism evidence="1">
    <name type="scientific">Myoviridae sp. ctLnO19</name>
    <dbReference type="NCBI Taxonomy" id="2825085"/>
    <lineage>
        <taxon>Viruses</taxon>
        <taxon>Duplodnaviria</taxon>
        <taxon>Heunggongvirae</taxon>
        <taxon>Uroviricota</taxon>
        <taxon>Caudoviricetes</taxon>
    </lineage>
</organism>
<dbReference type="EMBL" id="BK015301">
    <property type="protein sequence ID" value="DAE00308.1"/>
    <property type="molecule type" value="Genomic_DNA"/>
</dbReference>
<protein>
    <submittedName>
        <fullName evidence="1">Uncharacterized protein</fullName>
    </submittedName>
</protein>
<sequence>MFTPKLYSKAIVHRYFYYYDYYGPKKILEDYRNKESSATEQDYFDTLNNLLKEKGYVKAKEGNEWLKKDFTYKTERITPCYTYEQEDGTKESVKVLHFTLVYWNDDNVSHEIMFHLPYYIKLSDKEIYLTELIEDDLNRMEKEMSFLLSKS</sequence>
<accession>A0A8S5P251</accession>
<name>A0A8S5P251_9CAUD</name>
<evidence type="ECO:0000313" key="1">
    <source>
        <dbReference type="EMBL" id="DAE00308.1"/>
    </source>
</evidence>